<reference evidence="3 4" key="1">
    <citation type="submission" date="2009-01" db="EMBL/GenBank/DDBJ databases">
        <authorList>
            <person name="Fulton L."/>
            <person name="Clifton S."/>
            <person name="Fulton B."/>
            <person name="Xu J."/>
            <person name="Minx P."/>
            <person name="Pepin K.H."/>
            <person name="Johnson M."/>
            <person name="Bhonagiri V."/>
            <person name="Nash W.E."/>
            <person name="Mardis E.R."/>
            <person name="Wilson R.K."/>
        </authorList>
    </citation>
    <scope>NUCLEOTIDE SEQUENCE [LARGE SCALE GENOMIC DNA]</scope>
    <source>
        <strain evidence="3 4">DSM 5476</strain>
    </source>
</reference>
<dbReference type="InterPro" id="IPR038765">
    <property type="entry name" value="Papain-like_cys_pep_sf"/>
</dbReference>
<evidence type="ECO:0000313" key="3">
    <source>
        <dbReference type="EMBL" id="EEG31733.1"/>
    </source>
</evidence>
<protein>
    <recommendedName>
        <fullName evidence="2">Transglutaminase-like domain-containing protein</fullName>
    </recommendedName>
</protein>
<name>C0E9X8_9FIRM</name>
<feature type="signal peptide" evidence="1">
    <location>
        <begin position="1"/>
        <end position="23"/>
    </location>
</feature>
<dbReference type="HOGENOM" id="CLU_665160_0_0_9"/>
<dbReference type="PANTHER" id="PTHR46333">
    <property type="entry name" value="CYTOKINESIS PROTEIN 3"/>
    <property type="match status" value="1"/>
</dbReference>
<dbReference type="GO" id="GO:0005737">
    <property type="term" value="C:cytoplasm"/>
    <property type="evidence" value="ECO:0007669"/>
    <property type="project" value="TreeGrafter"/>
</dbReference>
<evidence type="ECO:0000313" key="4">
    <source>
        <dbReference type="Proteomes" id="UP000003340"/>
    </source>
</evidence>
<dbReference type="eggNOG" id="COG5279">
    <property type="taxonomic scope" value="Bacteria"/>
</dbReference>
<dbReference type="PANTHER" id="PTHR46333:SF2">
    <property type="entry name" value="CYTOKINESIS PROTEIN 3"/>
    <property type="match status" value="1"/>
</dbReference>
<reference evidence="3 4" key="2">
    <citation type="submission" date="2009-02" db="EMBL/GenBank/DDBJ databases">
        <title>Draft genome sequence of Clostridium methylpentosum (DSM 5476).</title>
        <authorList>
            <person name="Sudarsanam P."/>
            <person name="Ley R."/>
            <person name="Guruge J."/>
            <person name="Turnbaugh P.J."/>
            <person name="Mahowald M."/>
            <person name="Liep D."/>
            <person name="Gordon J."/>
        </authorList>
    </citation>
    <scope>NUCLEOTIDE SEQUENCE [LARGE SCALE GENOMIC DNA]</scope>
    <source>
        <strain evidence="3 4">DSM 5476</strain>
    </source>
</reference>
<dbReference type="InterPro" id="IPR002931">
    <property type="entry name" value="Transglutaminase-like"/>
</dbReference>
<dbReference type="Pfam" id="PF01841">
    <property type="entry name" value="Transglut_core"/>
    <property type="match status" value="1"/>
</dbReference>
<sequence>MKHHSILMRILAAAAAVVLMASALSGCKGELQTMRLSVPSNIGFDNQPNEIVLAYDAVSSTRYRDSLDGLQQQVYDQMKLALSNPQRPTSQTYETSPELDQEQMTYIANCVWIDNPVFAQTQTGAIEYAVNGNMLTMTLKQSVEDYEEHMQRASEALDRAKEIAAKVDSSWSDYDKVKYLHDYIAQNCFYSVETKDTNNEAYGVFVLGESMCEGYTDAFMMLCNLVGVDSTATWFDGYINDGEDPVNGHVWNVVQMDGEYYHIDVTTNDGNATTNGETQIRPADQISYVRFGLTTEEYKAVFPEGVTFNEHNEVALPPCTATKYQYYRYHNLLFDSYDRATVAEALARNYKEVSRNGNTLSEVQFTNRTAYNQALADADYMVHDYFQLAGISEERYVSNFDDRQLVLGITLPE</sequence>
<evidence type="ECO:0000256" key="1">
    <source>
        <dbReference type="SAM" id="SignalP"/>
    </source>
</evidence>
<dbReference type="EMBL" id="ACEC01000025">
    <property type="protein sequence ID" value="EEG31733.1"/>
    <property type="molecule type" value="Genomic_DNA"/>
</dbReference>
<feature type="chain" id="PRO_5002896033" description="Transglutaminase-like domain-containing protein" evidence="1">
    <location>
        <begin position="24"/>
        <end position="413"/>
    </location>
</feature>
<keyword evidence="1" id="KW-0732">Signal</keyword>
<dbReference type="AlphaFoldDB" id="C0E9X8"/>
<dbReference type="Proteomes" id="UP000003340">
    <property type="component" value="Unassembled WGS sequence"/>
</dbReference>
<dbReference type="InterPro" id="IPR052557">
    <property type="entry name" value="CAP/Cytokinesis_protein"/>
</dbReference>
<dbReference type="SUPFAM" id="SSF54001">
    <property type="entry name" value="Cysteine proteinases"/>
    <property type="match status" value="1"/>
</dbReference>
<feature type="domain" description="Transglutaminase-like" evidence="2">
    <location>
        <begin position="164"/>
        <end position="264"/>
    </location>
</feature>
<dbReference type="Gene3D" id="3.10.620.30">
    <property type="match status" value="1"/>
</dbReference>
<keyword evidence="4" id="KW-1185">Reference proteome</keyword>
<accession>C0E9X8</accession>
<dbReference type="STRING" id="537013.CLOSTMETH_00630"/>
<evidence type="ECO:0000259" key="2">
    <source>
        <dbReference type="Pfam" id="PF01841"/>
    </source>
</evidence>
<comment type="caution">
    <text evidence="3">The sequence shown here is derived from an EMBL/GenBank/DDBJ whole genome shotgun (WGS) entry which is preliminary data.</text>
</comment>
<organism evidence="3 4">
    <name type="scientific">[Clostridium] methylpentosum DSM 5476</name>
    <dbReference type="NCBI Taxonomy" id="537013"/>
    <lineage>
        <taxon>Bacteria</taxon>
        <taxon>Bacillati</taxon>
        <taxon>Bacillota</taxon>
        <taxon>Clostridia</taxon>
        <taxon>Eubacteriales</taxon>
        <taxon>Oscillospiraceae</taxon>
        <taxon>Oscillospiraceae incertae sedis</taxon>
    </lineage>
</organism>
<gene>
    <name evidence="3" type="ORF">CLOSTMETH_00630</name>
</gene>
<dbReference type="PROSITE" id="PS51257">
    <property type="entry name" value="PROKAR_LIPOPROTEIN"/>
    <property type="match status" value="1"/>
</dbReference>
<proteinExistence type="predicted"/>